<comment type="similarity">
    <text evidence="1 7">Belongs to the FGGY kinase family.</text>
</comment>
<proteinExistence type="inferred from homology"/>
<dbReference type="GO" id="GO:0005998">
    <property type="term" value="P:xylulose catabolic process"/>
    <property type="evidence" value="ECO:0007669"/>
    <property type="project" value="UniProtKB-UniRule"/>
</dbReference>
<keyword evidence="7" id="KW-0119">Carbohydrate metabolism</keyword>
<evidence type="ECO:0000259" key="9">
    <source>
        <dbReference type="Pfam" id="PF02782"/>
    </source>
</evidence>
<dbReference type="InterPro" id="IPR006000">
    <property type="entry name" value="Xylulokinase"/>
</dbReference>
<name>C0BQ46_BIFPS</name>
<feature type="domain" description="Carbohydrate kinase FGGY N-terminal" evidence="8">
    <location>
        <begin position="142"/>
        <end position="289"/>
    </location>
</feature>
<keyword evidence="5 7" id="KW-0418">Kinase</keyword>
<dbReference type="InterPro" id="IPR018485">
    <property type="entry name" value="FGGY_C"/>
</dbReference>
<reference evidence="10 11" key="2">
    <citation type="submission" date="2009-02" db="EMBL/GenBank/DDBJ databases">
        <authorList>
            <person name="Fulton L."/>
            <person name="Clifton S."/>
            <person name="Fulton B."/>
            <person name="Xu J."/>
            <person name="Minx P."/>
            <person name="Pepin K.H."/>
            <person name="Johnson M."/>
            <person name="Bhonagiri V."/>
            <person name="Nash W.E."/>
            <person name="Mardis E.R."/>
            <person name="Wilson R.K."/>
        </authorList>
    </citation>
    <scope>NUCLEOTIDE SEQUENCE [LARGE SCALE GENOMIC DNA]</scope>
    <source>
        <strain evidence="10 11">DSM 20438</strain>
    </source>
</reference>
<evidence type="ECO:0000256" key="7">
    <source>
        <dbReference type="HAMAP-Rule" id="MF_02220"/>
    </source>
</evidence>
<dbReference type="PANTHER" id="PTHR43095">
    <property type="entry name" value="SUGAR KINASE"/>
    <property type="match status" value="1"/>
</dbReference>
<dbReference type="InterPro" id="IPR043129">
    <property type="entry name" value="ATPase_NBD"/>
</dbReference>
<comment type="function">
    <text evidence="7">Catalyzes the phosphorylation of D-xylulose to D-xylulose 5-phosphate.</text>
</comment>
<evidence type="ECO:0000256" key="4">
    <source>
        <dbReference type="ARBA" id="ARBA00022741"/>
    </source>
</evidence>
<evidence type="ECO:0000256" key="1">
    <source>
        <dbReference type="ARBA" id="ARBA00009156"/>
    </source>
</evidence>
<dbReference type="EC" id="2.7.1.17" evidence="7"/>
<feature type="domain" description="Carbohydrate kinase FGGY C-terminal" evidence="9">
    <location>
        <begin position="298"/>
        <end position="479"/>
    </location>
</feature>
<evidence type="ECO:0000256" key="2">
    <source>
        <dbReference type="ARBA" id="ARBA00022629"/>
    </source>
</evidence>
<dbReference type="InterPro" id="IPR000577">
    <property type="entry name" value="Carb_kinase_FGGY"/>
</dbReference>
<dbReference type="SUPFAM" id="SSF53067">
    <property type="entry name" value="Actin-like ATPase domain"/>
    <property type="match status" value="2"/>
</dbReference>
<feature type="site" description="Important for activity" evidence="7">
    <location>
        <position position="16"/>
    </location>
</feature>
<dbReference type="GO" id="GO:0005524">
    <property type="term" value="F:ATP binding"/>
    <property type="evidence" value="ECO:0007669"/>
    <property type="project" value="UniProtKB-UniRule"/>
</dbReference>
<protein>
    <recommendedName>
        <fullName evidence="7">Xylulose kinase</fullName>
        <shortName evidence="7">Xylulokinase</shortName>
        <ecNumber evidence="7">2.7.1.17</ecNumber>
    </recommendedName>
</protein>
<sequence>MLQGGTMSRVLVAGVDTSTQSTKVRVTDAETGEMVRFGQAKHPDGTSVNPDAWWQAFQEAAEQAGGLDDVAALAVGGQQHGMVLLDDHGRVIRDALLWNDTRSATNADVLIACLGEAEKAADGSEDDLSDDPAMRGRQRWVKAVGSSLVASLTITKVAWVAANEPENAARIAAICLPHDWLSWRIAGHGPLGEDATAEEMKANLDALFTDRSDASGTAYFDATANEYRRDLLAMALGRGEEDIAGIVLPRVLGPTETGDVADPAIAGKDVEGGCPIGPGGGDNAMASLGLSMGVGDVSISLGTSGVAAAISPVPAYDMTASVTGFADCTGHWLPLACTINGSRISDAGRAALGVDYDELAELAAAAEPGAGGITLVPHFDGERTPNRPDATAALYGMTLANTRRENIARAFVEGLLCSQRDCLELVKGLGVDVKRILLIGGGTKFAAVRALAPAILGMDVELPETDEYVAIGAARQAAWVLSGETEPPTWPVKVETTLTGEPTPQVYEQYVRWRG</sequence>
<feature type="binding site" evidence="7">
    <location>
        <begin position="79"/>
        <end position="80"/>
    </location>
    <ligand>
        <name>substrate</name>
    </ligand>
</feature>
<comment type="catalytic activity">
    <reaction evidence="7">
        <text>D-xylulose + ATP = D-xylulose 5-phosphate + ADP + H(+)</text>
        <dbReference type="Rhea" id="RHEA:10964"/>
        <dbReference type="ChEBI" id="CHEBI:15378"/>
        <dbReference type="ChEBI" id="CHEBI:17140"/>
        <dbReference type="ChEBI" id="CHEBI:30616"/>
        <dbReference type="ChEBI" id="CHEBI:57737"/>
        <dbReference type="ChEBI" id="CHEBI:456216"/>
        <dbReference type="EC" id="2.7.1.17"/>
    </reaction>
</comment>
<dbReference type="AlphaFoldDB" id="C0BQ46"/>
<dbReference type="Pfam" id="PF02782">
    <property type="entry name" value="FGGY_C"/>
    <property type="match status" value="1"/>
</dbReference>
<dbReference type="Proteomes" id="UP000003875">
    <property type="component" value="Unassembled WGS sequence"/>
</dbReference>
<evidence type="ECO:0000256" key="5">
    <source>
        <dbReference type="ARBA" id="ARBA00022777"/>
    </source>
</evidence>
<comment type="caution">
    <text evidence="10">The sequence shown here is derived from an EMBL/GenBank/DDBJ whole genome shotgun (WGS) entry which is preliminary data.</text>
</comment>
<dbReference type="Gene3D" id="3.30.420.40">
    <property type="match status" value="2"/>
</dbReference>
<dbReference type="PANTHER" id="PTHR43095:SF5">
    <property type="entry name" value="XYLULOSE KINASE"/>
    <property type="match status" value="1"/>
</dbReference>
<keyword evidence="2 7" id="KW-0859">Xylose metabolism</keyword>
<dbReference type="eggNOG" id="COG1070">
    <property type="taxonomic scope" value="Bacteria"/>
</dbReference>
<organism evidence="10 11">
    <name type="scientific">Bifidobacterium pseudocatenulatum DSM 20438 = JCM 1200 = LMG 10505</name>
    <dbReference type="NCBI Taxonomy" id="547043"/>
    <lineage>
        <taxon>Bacteria</taxon>
        <taxon>Bacillati</taxon>
        <taxon>Actinomycetota</taxon>
        <taxon>Actinomycetes</taxon>
        <taxon>Bifidobacteriales</taxon>
        <taxon>Bifidobacteriaceae</taxon>
        <taxon>Bifidobacterium</taxon>
    </lineage>
</organism>
<reference evidence="10 11" key="1">
    <citation type="submission" date="2009-02" db="EMBL/GenBank/DDBJ databases">
        <title>Draft genome sequence of Bifidobacterium pseudocatenulatum (DSM 20438).</title>
        <authorList>
            <person name="Sudarsanam P."/>
            <person name="Ley R."/>
            <person name="Guruge J."/>
            <person name="Turnbaugh P.J."/>
            <person name="Mahowald M."/>
            <person name="Liep D."/>
            <person name="Gordon J."/>
        </authorList>
    </citation>
    <scope>NUCLEOTIDE SEQUENCE [LARGE SCALE GENOMIC DNA]</scope>
    <source>
        <strain evidence="10 11">DSM 20438</strain>
    </source>
</reference>
<evidence type="ECO:0000256" key="6">
    <source>
        <dbReference type="ARBA" id="ARBA00022840"/>
    </source>
</evidence>
<evidence type="ECO:0000259" key="8">
    <source>
        <dbReference type="Pfam" id="PF00370"/>
    </source>
</evidence>
<dbReference type="InterPro" id="IPR018484">
    <property type="entry name" value="FGGY_N"/>
</dbReference>
<dbReference type="HAMAP" id="MF_02220">
    <property type="entry name" value="XylB"/>
    <property type="match status" value="1"/>
</dbReference>
<dbReference type="GO" id="GO:0042732">
    <property type="term" value="P:D-xylose metabolic process"/>
    <property type="evidence" value="ECO:0007669"/>
    <property type="project" value="UniProtKB-KW"/>
</dbReference>
<feature type="domain" description="Carbohydrate kinase FGGY N-terminal" evidence="8">
    <location>
        <begin position="12"/>
        <end position="112"/>
    </location>
</feature>
<dbReference type="EMBL" id="ABXX02000001">
    <property type="protein sequence ID" value="EEG71609.1"/>
    <property type="molecule type" value="Genomic_DNA"/>
</dbReference>
<evidence type="ECO:0000313" key="10">
    <source>
        <dbReference type="EMBL" id="EEG71609.1"/>
    </source>
</evidence>
<keyword evidence="4 7" id="KW-0547">Nucleotide-binding</keyword>
<dbReference type="GO" id="GO:0004856">
    <property type="term" value="F:D-xylulokinase activity"/>
    <property type="evidence" value="ECO:0007669"/>
    <property type="project" value="UniProtKB-UniRule"/>
</dbReference>
<feature type="active site" description="Proton acceptor" evidence="7">
    <location>
        <position position="282"/>
    </location>
</feature>
<evidence type="ECO:0000313" key="11">
    <source>
        <dbReference type="Proteomes" id="UP000003875"/>
    </source>
</evidence>
<keyword evidence="6 7" id="KW-0067">ATP-binding</keyword>
<keyword evidence="3 7" id="KW-0808">Transferase</keyword>
<evidence type="ECO:0000256" key="3">
    <source>
        <dbReference type="ARBA" id="ARBA00022679"/>
    </source>
</evidence>
<accession>C0BQ46</accession>
<dbReference type="PIRSF" id="PIRSF000538">
    <property type="entry name" value="GlpK"/>
    <property type="match status" value="1"/>
</dbReference>
<dbReference type="Pfam" id="PF00370">
    <property type="entry name" value="FGGY_N"/>
    <property type="match status" value="2"/>
</dbReference>
<dbReference type="InterPro" id="IPR050406">
    <property type="entry name" value="FGGY_Carb_Kinase"/>
</dbReference>
<gene>
    <name evidence="7" type="primary">xylB</name>
    <name evidence="10" type="ORF">BIFPSEUDO_02486</name>
</gene>